<comment type="caution">
    <text evidence="1">The sequence shown here is derived from an EMBL/GenBank/DDBJ whole genome shotgun (WGS) entry which is preliminary data.</text>
</comment>
<dbReference type="AlphaFoldDB" id="A0A5J4WCJ5"/>
<evidence type="ECO:0000313" key="2">
    <source>
        <dbReference type="Proteomes" id="UP000324800"/>
    </source>
</evidence>
<organism evidence="1 2">
    <name type="scientific">Streblomastix strix</name>
    <dbReference type="NCBI Taxonomy" id="222440"/>
    <lineage>
        <taxon>Eukaryota</taxon>
        <taxon>Metamonada</taxon>
        <taxon>Preaxostyla</taxon>
        <taxon>Oxymonadida</taxon>
        <taxon>Streblomastigidae</taxon>
        <taxon>Streblomastix</taxon>
    </lineage>
</organism>
<sequence>MSDVWGFSDLLHLDSIGLPTPLDHKQEVQQVNPALQLRRTLCRLSELCSSSKIKSTSQISERSSRMISAVRLLPFVMEAKTQKINQH</sequence>
<evidence type="ECO:0000313" key="1">
    <source>
        <dbReference type="EMBL" id="KAA6392282.1"/>
    </source>
</evidence>
<accession>A0A5J4WCJ5</accession>
<proteinExistence type="predicted"/>
<protein>
    <submittedName>
        <fullName evidence="1">Uncharacterized protein</fullName>
    </submittedName>
</protein>
<dbReference type="EMBL" id="SNRW01002596">
    <property type="protein sequence ID" value="KAA6392282.1"/>
    <property type="molecule type" value="Genomic_DNA"/>
</dbReference>
<reference evidence="1 2" key="1">
    <citation type="submission" date="2019-03" db="EMBL/GenBank/DDBJ databases">
        <title>Single cell metagenomics reveals metabolic interactions within the superorganism composed of flagellate Streblomastix strix and complex community of Bacteroidetes bacteria on its surface.</title>
        <authorList>
            <person name="Treitli S.C."/>
            <person name="Kolisko M."/>
            <person name="Husnik F."/>
            <person name="Keeling P."/>
            <person name="Hampl V."/>
        </authorList>
    </citation>
    <scope>NUCLEOTIDE SEQUENCE [LARGE SCALE GENOMIC DNA]</scope>
    <source>
        <strain evidence="1">ST1C</strain>
    </source>
</reference>
<name>A0A5J4WCJ5_9EUKA</name>
<dbReference type="Proteomes" id="UP000324800">
    <property type="component" value="Unassembled WGS sequence"/>
</dbReference>
<gene>
    <name evidence="1" type="ORF">EZS28_012192</name>
</gene>